<dbReference type="eggNOG" id="ENOG502SD7I">
    <property type="taxonomic scope" value="Eukaryota"/>
</dbReference>
<dbReference type="OrthoDB" id="513361at2759"/>
<dbReference type="InterPro" id="IPR000073">
    <property type="entry name" value="AB_hydrolase_1"/>
</dbReference>
<dbReference type="InterPro" id="IPR029058">
    <property type="entry name" value="AB_hydrolase_fold"/>
</dbReference>
<dbReference type="GeneID" id="23613294"/>
<gene>
    <name evidence="3" type="ORF">F751_1903</name>
</gene>
<dbReference type="PANTHER" id="PTHR43433:SF5">
    <property type="entry name" value="AB HYDROLASE-1 DOMAIN-CONTAINING PROTEIN"/>
    <property type="match status" value="1"/>
</dbReference>
<dbReference type="Proteomes" id="UP000028924">
    <property type="component" value="Unassembled WGS sequence"/>
</dbReference>
<accession>A0A087SH20</accession>
<keyword evidence="3" id="KW-0378">Hydrolase</keyword>
<keyword evidence="1" id="KW-0732">Signal</keyword>
<dbReference type="Gene3D" id="3.40.50.1820">
    <property type="entry name" value="alpha/beta hydrolase"/>
    <property type="match status" value="1"/>
</dbReference>
<feature type="chain" id="PRO_5001828887" evidence="1">
    <location>
        <begin position="22"/>
        <end position="334"/>
    </location>
</feature>
<evidence type="ECO:0000313" key="3">
    <source>
        <dbReference type="EMBL" id="KFM25024.1"/>
    </source>
</evidence>
<dbReference type="SUPFAM" id="SSF53474">
    <property type="entry name" value="alpha/beta-Hydrolases"/>
    <property type="match status" value="1"/>
</dbReference>
<evidence type="ECO:0000256" key="1">
    <source>
        <dbReference type="SAM" id="SignalP"/>
    </source>
</evidence>
<name>A0A087SH20_AUXPR</name>
<dbReference type="AlphaFoldDB" id="A0A087SH20"/>
<evidence type="ECO:0000259" key="2">
    <source>
        <dbReference type="Pfam" id="PF00561"/>
    </source>
</evidence>
<feature type="domain" description="AB hydrolase-1" evidence="2">
    <location>
        <begin position="80"/>
        <end position="296"/>
    </location>
</feature>
<dbReference type="PANTHER" id="PTHR43433">
    <property type="entry name" value="HYDROLASE, ALPHA/BETA FOLD FAMILY PROTEIN"/>
    <property type="match status" value="1"/>
</dbReference>
<dbReference type="Pfam" id="PF00561">
    <property type="entry name" value="Abhydrolase_1"/>
    <property type="match status" value="1"/>
</dbReference>
<evidence type="ECO:0000313" key="4">
    <source>
        <dbReference type="Proteomes" id="UP000028924"/>
    </source>
</evidence>
<feature type="signal peptide" evidence="1">
    <location>
        <begin position="1"/>
        <end position="21"/>
    </location>
</feature>
<organism evidence="3 4">
    <name type="scientific">Auxenochlorella protothecoides</name>
    <name type="common">Green microalga</name>
    <name type="synonym">Chlorella protothecoides</name>
    <dbReference type="NCBI Taxonomy" id="3075"/>
    <lineage>
        <taxon>Eukaryota</taxon>
        <taxon>Viridiplantae</taxon>
        <taxon>Chlorophyta</taxon>
        <taxon>core chlorophytes</taxon>
        <taxon>Trebouxiophyceae</taxon>
        <taxon>Chlorellales</taxon>
        <taxon>Chlorellaceae</taxon>
        <taxon>Auxenochlorella</taxon>
    </lineage>
</organism>
<protein>
    <submittedName>
        <fullName evidence="3">Putative aminoacrylate hydrolase RutD</fullName>
    </submittedName>
</protein>
<dbReference type="RefSeq" id="XP_011397912.1">
    <property type="nucleotide sequence ID" value="XM_011399610.1"/>
</dbReference>
<dbReference type="EMBL" id="KL662111">
    <property type="protein sequence ID" value="KFM25024.1"/>
    <property type="molecule type" value="Genomic_DNA"/>
</dbReference>
<dbReference type="InterPro" id="IPR050471">
    <property type="entry name" value="AB_hydrolase"/>
</dbReference>
<dbReference type="GO" id="GO:0016787">
    <property type="term" value="F:hydrolase activity"/>
    <property type="evidence" value="ECO:0007669"/>
    <property type="project" value="UniProtKB-KW"/>
</dbReference>
<sequence length="334" mass="36482">MVSFKAAVAVLLLGCVLSASAAGLIATKNVTVYDFCDITPADVAPPLTKDMDFVGSVKFVSLGDADIAYRRFGNSSTGRPPLVLVAGLGETSAIWPASFLEYLAEQQEVIMFDNRGIGQSTDLTEGYINVTSMALDTLAFVRGLDLDVKVNLMGWGMGGMIATTCAALHGKYYNKVIVLSGTAGSLHSRHITPTANRILMSDPEPTELEKLWLLFPLEHTSAAAAACAYFRNPEPSVVDFFNYTTFERQARAFSEFFFDVDEVYEALPKIKNDLLLVGGEDDVMIPSQGLRVIARRTTTPWLVVLREAGNAAWIQYLPSFVSMLDLFLDAYPDM</sequence>
<reference evidence="3 4" key="1">
    <citation type="journal article" date="2014" name="BMC Genomics">
        <title>Oil accumulation mechanisms of the oleaginous microalga Chlorella protothecoides revealed through its genome, transcriptomes, and proteomes.</title>
        <authorList>
            <person name="Gao C."/>
            <person name="Wang Y."/>
            <person name="Shen Y."/>
            <person name="Yan D."/>
            <person name="He X."/>
            <person name="Dai J."/>
            <person name="Wu Q."/>
        </authorList>
    </citation>
    <scope>NUCLEOTIDE SEQUENCE [LARGE SCALE GENOMIC DNA]</scope>
    <source>
        <strain evidence="3 4">0710</strain>
    </source>
</reference>
<keyword evidence="4" id="KW-1185">Reference proteome</keyword>
<proteinExistence type="predicted"/>
<dbReference type="KEGG" id="apro:F751_1903"/>